<name>A0ABV0QQ08_9TELE</name>
<feature type="domain" description="Ig-like" evidence="8">
    <location>
        <begin position="134"/>
        <end position="216"/>
    </location>
</feature>
<dbReference type="PANTHER" id="PTHR12080:SF111">
    <property type="entry name" value="IMMUNOGLOBULIN V-SET DOMAIN-CONTAINING PROTEIN"/>
    <property type="match status" value="1"/>
</dbReference>
<dbReference type="InterPro" id="IPR015631">
    <property type="entry name" value="CD2/SLAM_rcpt"/>
</dbReference>
<evidence type="ECO:0000256" key="3">
    <source>
        <dbReference type="ARBA" id="ARBA00023136"/>
    </source>
</evidence>
<dbReference type="PROSITE" id="PS50835">
    <property type="entry name" value="IG_LIKE"/>
    <property type="match status" value="1"/>
</dbReference>
<evidence type="ECO:0000256" key="2">
    <source>
        <dbReference type="ARBA" id="ARBA00022729"/>
    </source>
</evidence>
<keyword evidence="4" id="KW-0325">Glycoprotein</keyword>
<dbReference type="InterPro" id="IPR036179">
    <property type="entry name" value="Ig-like_dom_sf"/>
</dbReference>
<accession>A0ABV0QQ08</accession>
<dbReference type="InterPro" id="IPR007110">
    <property type="entry name" value="Ig-like_dom"/>
</dbReference>
<keyword evidence="3 6" id="KW-0472">Membrane</keyword>
<evidence type="ECO:0000256" key="4">
    <source>
        <dbReference type="ARBA" id="ARBA00023180"/>
    </source>
</evidence>
<dbReference type="EMBL" id="JAHRIN010018344">
    <property type="protein sequence ID" value="MEQ2197911.1"/>
    <property type="molecule type" value="Genomic_DNA"/>
</dbReference>
<gene>
    <name evidence="9" type="ORF">XENOCAPTIV_005003</name>
</gene>
<evidence type="ECO:0000313" key="10">
    <source>
        <dbReference type="Proteomes" id="UP001434883"/>
    </source>
</evidence>
<evidence type="ECO:0000259" key="8">
    <source>
        <dbReference type="PROSITE" id="PS50835"/>
    </source>
</evidence>
<reference evidence="9 10" key="1">
    <citation type="submission" date="2021-06" db="EMBL/GenBank/DDBJ databases">
        <authorList>
            <person name="Palmer J.M."/>
        </authorList>
    </citation>
    <scope>NUCLEOTIDE SEQUENCE [LARGE SCALE GENOMIC DNA]</scope>
    <source>
        <strain evidence="9 10">XC_2019</strain>
        <tissue evidence="9">Muscle</tissue>
    </source>
</reference>
<dbReference type="CDD" id="cd00096">
    <property type="entry name" value="Ig"/>
    <property type="match status" value="1"/>
</dbReference>
<keyword evidence="2 7" id="KW-0732">Signal</keyword>
<organism evidence="9 10">
    <name type="scientific">Xenoophorus captivus</name>
    <dbReference type="NCBI Taxonomy" id="1517983"/>
    <lineage>
        <taxon>Eukaryota</taxon>
        <taxon>Metazoa</taxon>
        <taxon>Chordata</taxon>
        <taxon>Craniata</taxon>
        <taxon>Vertebrata</taxon>
        <taxon>Euteleostomi</taxon>
        <taxon>Actinopterygii</taxon>
        <taxon>Neopterygii</taxon>
        <taxon>Teleostei</taxon>
        <taxon>Neoteleostei</taxon>
        <taxon>Acanthomorphata</taxon>
        <taxon>Ovalentaria</taxon>
        <taxon>Atherinomorphae</taxon>
        <taxon>Cyprinodontiformes</taxon>
        <taxon>Goodeidae</taxon>
        <taxon>Xenoophorus</taxon>
    </lineage>
</organism>
<evidence type="ECO:0000256" key="6">
    <source>
        <dbReference type="SAM" id="Phobius"/>
    </source>
</evidence>
<dbReference type="SUPFAM" id="SSF48726">
    <property type="entry name" value="Immunoglobulin"/>
    <property type="match status" value="2"/>
</dbReference>
<evidence type="ECO:0000256" key="5">
    <source>
        <dbReference type="SAM" id="MobiDB-lite"/>
    </source>
</evidence>
<feature type="region of interest" description="Disordered" evidence="5">
    <location>
        <begin position="308"/>
        <end position="338"/>
    </location>
</feature>
<keyword evidence="10" id="KW-1185">Reference proteome</keyword>
<protein>
    <recommendedName>
        <fullName evidence="8">Ig-like domain-containing protein</fullName>
    </recommendedName>
</protein>
<keyword evidence="6" id="KW-0812">Transmembrane</keyword>
<keyword evidence="6" id="KW-1133">Transmembrane helix</keyword>
<feature type="compositionally biased region" description="Basic and acidic residues" evidence="5">
    <location>
        <begin position="308"/>
        <end position="322"/>
    </location>
</feature>
<evidence type="ECO:0000256" key="1">
    <source>
        <dbReference type="ARBA" id="ARBA00004370"/>
    </source>
</evidence>
<feature type="chain" id="PRO_5045453281" description="Ig-like domain-containing protein" evidence="7">
    <location>
        <begin position="27"/>
        <end position="355"/>
    </location>
</feature>
<dbReference type="PANTHER" id="PTHR12080">
    <property type="entry name" value="SIGNALING LYMPHOCYTIC ACTIVATION MOLECULE"/>
    <property type="match status" value="1"/>
</dbReference>
<comment type="caution">
    <text evidence="9">The sequence shown here is derived from an EMBL/GenBank/DDBJ whole genome shotgun (WGS) entry which is preliminary data.</text>
</comment>
<comment type="subcellular location">
    <subcellularLocation>
        <location evidence="1">Membrane</location>
    </subcellularLocation>
</comment>
<dbReference type="InterPro" id="IPR013783">
    <property type="entry name" value="Ig-like_fold"/>
</dbReference>
<dbReference type="Gene3D" id="2.60.40.10">
    <property type="entry name" value="Immunoglobulins"/>
    <property type="match status" value="2"/>
</dbReference>
<proteinExistence type="predicted"/>
<dbReference type="Proteomes" id="UP001434883">
    <property type="component" value="Unassembled WGS sequence"/>
</dbReference>
<evidence type="ECO:0000256" key="7">
    <source>
        <dbReference type="SAM" id="SignalP"/>
    </source>
</evidence>
<feature type="transmembrane region" description="Helical" evidence="6">
    <location>
        <begin position="264"/>
        <end position="288"/>
    </location>
</feature>
<feature type="signal peptide" evidence="7">
    <location>
        <begin position="1"/>
        <end position="26"/>
    </location>
</feature>
<evidence type="ECO:0000313" key="9">
    <source>
        <dbReference type="EMBL" id="MEQ2197911.1"/>
    </source>
</evidence>
<sequence>MVSGSCSKLIEAVVGLLLVLLGISHGVKTYCDGRKGGAQCFGLVGGTVLLRLMDNSSHIPKYKWKYNRSTILKNIRTPPPPYTLHSRYLYLPSNGTLSITNLSRSDSGEYTLETFDSDGRNSGIQTLQLTVEAPVSFAQMIHECLSQGQMKVSCLSEGGDSPQYSWTLDGHILTDSELFSRNNDANVIVLRQNISGRLVCSARNQVSSFFKEIQISTCGFIFINCSMNGTQISKWVSKENNSLCVEPITTTSSGTPIIKIIMEMWPIIAGAFGGLLIILVISFAIICVKRKKQHNKLVEEYVELEHADTRTSRRQEEQHGEIQEEYNQVKKKPRHSDVKLHLHKDGVYANVHKNP</sequence>